<evidence type="ECO:0000313" key="3">
    <source>
        <dbReference type="Proteomes" id="UP001195769"/>
    </source>
</evidence>
<reference evidence="2" key="1">
    <citation type="journal article" date="2020" name="New Phytol.">
        <title>Comparative genomics reveals dynamic genome evolution in host specialist ectomycorrhizal fungi.</title>
        <authorList>
            <person name="Lofgren L.A."/>
            <person name="Nguyen N.H."/>
            <person name="Vilgalys R."/>
            <person name="Ruytinx J."/>
            <person name="Liao H.L."/>
            <person name="Branco S."/>
            <person name="Kuo A."/>
            <person name="LaButti K."/>
            <person name="Lipzen A."/>
            <person name="Andreopoulos W."/>
            <person name="Pangilinan J."/>
            <person name="Riley R."/>
            <person name="Hundley H."/>
            <person name="Na H."/>
            <person name="Barry K."/>
            <person name="Grigoriev I.V."/>
            <person name="Stajich J.E."/>
            <person name="Kennedy P.G."/>
        </authorList>
    </citation>
    <scope>NUCLEOTIDE SEQUENCE</scope>
    <source>
        <strain evidence="2">FC203</strain>
    </source>
</reference>
<protein>
    <recommendedName>
        <fullName evidence="4">Secreted protein</fullName>
    </recommendedName>
</protein>
<keyword evidence="1" id="KW-0732">Signal</keyword>
<dbReference type="AlphaFoldDB" id="A0AAD4E9Q6"/>
<gene>
    <name evidence="2" type="ORF">F5891DRAFT_1023481</name>
</gene>
<dbReference type="GeneID" id="64655582"/>
<evidence type="ECO:0008006" key="4">
    <source>
        <dbReference type="Google" id="ProtNLM"/>
    </source>
</evidence>
<dbReference type="EMBL" id="JABBWK010000017">
    <property type="protein sequence ID" value="KAG1902320.1"/>
    <property type="molecule type" value="Genomic_DNA"/>
</dbReference>
<keyword evidence="3" id="KW-1185">Reference proteome</keyword>
<evidence type="ECO:0000313" key="2">
    <source>
        <dbReference type="EMBL" id="KAG1902320.1"/>
    </source>
</evidence>
<organism evidence="2 3">
    <name type="scientific">Suillus fuscotomentosus</name>
    <dbReference type="NCBI Taxonomy" id="1912939"/>
    <lineage>
        <taxon>Eukaryota</taxon>
        <taxon>Fungi</taxon>
        <taxon>Dikarya</taxon>
        <taxon>Basidiomycota</taxon>
        <taxon>Agaricomycotina</taxon>
        <taxon>Agaricomycetes</taxon>
        <taxon>Agaricomycetidae</taxon>
        <taxon>Boletales</taxon>
        <taxon>Suillineae</taxon>
        <taxon>Suillaceae</taxon>
        <taxon>Suillus</taxon>
    </lineage>
</organism>
<name>A0AAD4E9Q6_9AGAM</name>
<comment type="caution">
    <text evidence="2">The sequence shown here is derived from an EMBL/GenBank/DDBJ whole genome shotgun (WGS) entry which is preliminary data.</text>
</comment>
<dbReference type="RefSeq" id="XP_041227895.1">
    <property type="nucleotide sequence ID" value="XM_041361284.1"/>
</dbReference>
<sequence length="96" mass="10514">MVIVGWPVLLLPLLTNKMSQVYISIKSTFLETARRCAGIIGKETKMHPSDESGSCALAYILYTRSFFWLLPATPLPLPLSLSCCSLSGCLVKRAGH</sequence>
<accession>A0AAD4E9Q6</accession>
<evidence type="ECO:0000256" key="1">
    <source>
        <dbReference type="SAM" id="SignalP"/>
    </source>
</evidence>
<feature type="chain" id="PRO_5042160808" description="Secreted protein" evidence="1">
    <location>
        <begin position="20"/>
        <end position="96"/>
    </location>
</feature>
<feature type="signal peptide" evidence="1">
    <location>
        <begin position="1"/>
        <end position="19"/>
    </location>
</feature>
<dbReference type="Proteomes" id="UP001195769">
    <property type="component" value="Unassembled WGS sequence"/>
</dbReference>
<proteinExistence type="predicted"/>